<name>A0ABY7TE09_9SPHI</name>
<feature type="signal peptide" evidence="1">
    <location>
        <begin position="1"/>
        <end position="19"/>
    </location>
</feature>
<protein>
    <submittedName>
        <fullName evidence="2">YbhB/YbcL family Raf kinase inhibitor-like protein</fullName>
    </submittedName>
</protein>
<organism evidence="2 3">
    <name type="scientific">Mucilaginibacter jinjuensis</name>
    <dbReference type="NCBI Taxonomy" id="1176721"/>
    <lineage>
        <taxon>Bacteria</taxon>
        <taxon>Pseudomonadati</taxon>
        <taxon>Bacteroidota</taxon>
        <taxon>Sphingobacteriia</taxon>
        <taxon>Sphingobacteriales</taxon>
        <taxon>Sphingobacteriaceae</taxon>
        <taxon>Mucilaginibacter</taxon>
    </lineage>
</organism>
<proteinExistence type="predicted"/>
<evidence type="ECO:0000256" key="1">
    <source>
        <dbReference type="SAM" id="SignalP"/>
    </source>
</evidence>
<dbReference type="Pfam" id="PF01161">
    <property type="entry name" value="PBP"/>
    <property type="match status" value="1"/>
</dbReference>
<sequence>MRNFFCILIAFIAIKTASAQTFTLKSNDLGGQFTNEFTANAFGCNGSNKSPELSWANAPEGTKSFAVTMYDPDAPTGSGFWHWVIVNIPATVHELKAGAGDAKSNVAPANSLQSINDAGFPGYLGPCPPEHDAAHRYVITVYALKTDKLGNTATSTAALTGFMLNGQVIAKASLIVYCKR</sequence>
<dbReference type="PANTHER" id="PTHR30289:SF1">
    <property type="entry name" value="PEBP (PHOSPHATIDYLETHANOLAMINE-BINDING PROTEIN) FAMILY PROTEIN"/>
    <property type="match status" value="1"/>
</dbReference>
<dbReference type="GO" id="GO:0004860">
    <property type="term" value="F:protein kinase inhibitor activity"/>
    <property type="evidence" value="ECO:0007669"/>
    <property type="project" value="UniProtKB-KW"/>
</dbReference>
<dbReference type="EMBL" id="CP117167">
    <property type="protein sequence ID" value="WCT14750.1"/>
    <property type="molecule type" value="Genomic_DNA"/>
</dbReference>
<evidence type="ECO:0000313" key="3">
    <source>
        <dbReference type="Proteomes" id="UP001216139"/>
    </source>
</evidence>
<evidence type="ECO:0000313" key="2">
    <source>
        <dbReference type="EMBL" id="WCT14750.1"/>
    </source>
</evidence>
<keyword evidence="2" id="KW-0649">Protein kinase inhibitor</keyword>
<dbReference type="NCBIfam" id="TIGR00481">
    <property type="entry name" value="YbhB/YbcL family Raf kinase inhibitor-like protein"/>
    <property type="match status" value="1"/>
</dbReference>
<dbReference type="Gene3D" id="3.90.280.10">
    <property type="entry name" value="PEBP-like"/>
    <property type="match status" value="1"/>
</dbReference>
<dbReference type="RefSeq" id="WP_273633245.1">
    <property type="nucleotide sequence ID" value="NZ_CP117167.1"/>
</dbReference>
<accession>A0ABY7TE09</accession>
<dbReference type="InterPro" id="IPR005247">
    <property type="entry name" value="YbhB_YbcL/LppC-like"/>
</dbReference>
<gene>
    <name evidence="2" type="ORF">PQO05_12465</name>
</gene>
<dbReference type="InterPro" id="IPR008914">
    <property type="entry name" value="PEBP"/>
</dbReference>
<dbReference type="InterPro" id="IPR036610">
    <property type="entry name" value="PEBP-like_sf"/>
</dbReference>
<dbReference type="Proteomes" id="UP001216139">
    <property type="component" value="Chromosome"/>
</dbReference>
<dbReference type="CDD" id="cd00865">
    <property type="entry name" value="PEBP_bact_arch"/>
    <property type="match status" value="1"/>
</dbReference>
<keyword evidence="1" id="KW-0732">Signal</keyword>
<dbReference type="SUPFAM" id="SSF49777">
    <property type="entry name" value="PEBP-like"/>
    <property type="match status" value="1"/>
</dbReference>
<feature type="chain" id="PRO_5045505029" evidence="1">
    <location>
        <begin position="20"/>
        <end position="180"/>
    </location>
</feature>
<keyword evidence="3" id="KW-1185">Reference proteome</keyword>
<dbReference type="PANTHER" id="PTHR30289">
    <property type="entry name" value="UNCHARACTERIZED PROTEIN YBCL-RELATED"/>
    <property type="match status" value="1"/>
</dbReference>
<reference evidence="2 3" key="1">
    <citation type="submission" date="2023-02" db="EMBL/GenBank/DDBJ databases">
        <title>Genome sequence of Mucilaginibacter jinjuensis strain KACC 16571.</title>
        <authorList>
            <person name="Kim S."/>
            <person name="Heo J."/>
            <person name="Kwon S.-W."/>
        </authorList>
    </citation>
    <scope>NUCLEOTIDE SEQUENCE [LARGE SCALE GENOMIC DNA]</scope>
    <source>
        <strain evidence="2 3">KACC 16571</strain>
    </source>
</reference>